<dbReference type="AlphaFoldDB" id="A0A7V5NX48"/>
<dbReference type="EMBL" id="DROP01000120">
    <property type="protein sequence ID" value="HHI88656.1"/>
    <property type="molecule type" value="Genomic_DNA"/>
</dbReference>
<sequence length="604" mass="63748">MKASQAVAQTGEKGIRIAGASGYWGDAAHATAQILAGSLPDYIVYDYLAEITMAILARAKAKNPDMGYATDFITAAMAPNLKEIARRKIKIISNAGGLNPKACANAVHTLCQKLGIDLTIAVISGDDVSTSLPDSIRDMFTGAPLPPTDRILSANAYLGAHPIARALDAGADIVITGRCVDSALTLGVCLHAFGWDAADWDRLAAGSLAGHILECGVQATGGNFTDWQNVEGMDNLGYPIAHILPDGSFEISKPEGTGGCVSVATVAEQMLYEIGDPQNYVLPDVVCDFSEVLIEPCGENRVRVSGAKGYPAPSNYKVCLSWLDGYKGGNYVSFVGAQSGAKAKAFHEAVLSRARKTLRTSGLSDYTETSMEILGPGSQFGKFDPEAREVVLKTAVKHEDIKGVGIFLKTLAGLGLAAPPGISGFTGVRAKPTPVVRLFSGLIPKRDVEINLTINGHTERLKLPQSAPAHPPLAPHTPPGPSGHISKKIPLSALAYARSGDKGDSVNIGILPRQAEALAFIWATLNEPHLRAVFGHFLTDESEIRRYYLPGLPAMNIVMTQALGGGGVASLRNDPQGKAYAQILLETEIDVPADWPVDGKDAAP</sequence>
<protein>
    <submittedName>
        <fullName evidence="4">DUF1446 domain-containing protein</fullName>
    </submittedName>
</protein>
<dbReference type="InterPro" id="IPR010839">
    <property type="entry name" value="AtuA_N"/>
</dbReference>
<dbReference type="PANTHER" id="PTHR47708:SF2">
    <property type="entry name" value="SI:CH73-132F6.5"/>
    <property type="match status" value="1"/>
</dbReference>
<comment type="caution">
    <text evidence="4">The sequence shown here is derived from an EMBL/GenBank/DDBJ whole genome shotgun (WGS) entry which is preliminary data.</text>
</comment>
<dbReference type="Pfam" id="PF23544">
    <property type="entry name" value="AtuA_ferredoxin"/>
    <property type="match status" value="1"/>
</dbReference>
<dbReference type="Pfam" id="PF07287">
    <property type="entry name" value="AtuA"/>
    <property type="match status" value="1"/>
</dbReference>
<dbReference type="InterPro" id="IPR056362">
    <property type="entry name" value="AtuA-like_ferredoxin_dom"/>
</dbReference>
<feature type="compositionally biased region" description="Pro residues" evidence="1">
    <location>
        <begin position="469"/>
        <end position="481"/>
    </location>
</feature>
<evidence type="ECO:0000313" key="4">
    <source>
        <dbReference type="EMBL" id="HHI88656.1"/>
    </source>
</evidence>
<evidence type="ECO:0000259" key="3">
    <source>
        <dbReference type="Pfam" id="PF23544"/>
    </source>
</evidence>
<evidence type="ECO:0000256" key="1">
    <source>
        <dbReference type="SAM" id="MobiDB-lite"/>
    </source>
</evidence>
<feature type="domain" description="Acyclic terpene utilisation N-terminal" evidence="2">
    <location>
        <begin position="15"/>
        <end position="452"/>
    </location>
</feature>
<dbReference type="PANTHER" id="PTHR47708">
    <property type="match status" value="1"/>
</dbReference>
<accession>A0A7V5NX48</accession>
<evidence type="ECO:0000259" key="2">
    <source>
        <dbReference type="Pfam" id="PF07287"/>
    </source>
</evidence>
<gene>
    <name evidence="4" type="ORF">ENK01_01765</name>
</gene>
<name>A0A7V5NX48_9PROT</name>
<dbReference type="Proteomes" id="UP000885806">
    <property type="component" value="Unassembled WGS sequence"/>
</dbReference>
<reference evidence="4" key="1">
    <citation type="journal article" date="2020" name="mSystems">
        <title>Genome- and Community-Level Interaction Insights into Carbon Utilization and Element Cycling Functions of Hydrothermarchaeota in Hydrothermal Sediment.</title>
        <authorList>
            <person name="Zhou Z."/>
            <person name="Liu Y."/>
            <person name="Xu W."/>
            <person name="Pan J."/>
            <person name="Luo Z.H."/>
            <person name="Li M."/>
        </authorList>
    </citation>
    <scope>NUCLEOTIDE SEQUENCE [LARGE SCALE GENOMIC DNA]</scope>
    <source>
        <strain evidence="4">HyVt-538</strain>
    </source>
</reference>
<proteinExistence type="predicted"/>
<feature type="domain" description="AtuA-like ferredoxin-fold" evidence="3">
    <location>
        <begin position="489"/>
        <end position="589"/>
    </location>
</feature>
<organism evidence="4">
    <name type="scientific">Hellea balneolensis</name>
    <dbReference type="NCBI Taxonomy" id="287478"/>
    <lineage>
        <taxon>Bacteria</taxon>
        <taxon>Pseudomonadati</taxon>
        <taxon>Pseudomonadota</taxon>
        <taxon>Alphaproteobacteria</taxon>
        <taxon>Maricaulales</taxon>
        <taxon>Robiginitomaculaceae</taxon>
        <taxon>Hellea</taxon>
    </lineage>
</organism>
<feature type="region of interest" description="Disordered" evidence="1">
    <location>
        <begin position="464"/>
        <end position="484"/>
    </location>
</feature>